<accession>A0A9D9HQ34</accession>
<feature type="domain" description="Fibronectin type-III" evidence="1">
    <location>
        <begin position="136"/>
        <end position="232"/>
    </location>
</feature>
<gene>
    <name evidence="2" type="ORF">IAA81_06625</name>
</gene>
<sequence length="1298" mass="141902">MKNVLRSICIFGILFLCLAGCKNNLLPRPDLGTGSLIDVGSAWGAPQGVTASQGLKGKIDLQWTPVKKAVRYYIYKADTPFSNYVQIGETSDSTASYSVVVSAGTDAYFKLKAVDINGKESSFSTAVRGTSLARPVISDIVGDSEAGDTSVTVYWYMNNLDAYSDNVRYDVVCLDSSGKEQLRISVSSGKTEALVSGLVPNTTYLYQVEAYNVTDQSLVEESDAMTAQTARRLRPDAPESLTVSQGLYSDKVSVSFNLPGMVDVAVEKNVYEQKPLYFKIYRKLVDEEDSSYIPVCSYFGAYEANAGESGICFAGQYTPDTPDSPYKPGASVVWEDTNVERGRQYVYKVQSYADNVSNLVTSDLSSQAGTGWPVSTASYQMKNVVYTDDTKAGVHIMAMLQGTLDFDAKGLDDDYAFDLSYSVNKIDPVSGVLIEPAETVQLSTGLTRSQLEESFYNVELPEGEGNYSFVVKITNKKSGWSEEIKSSNSRYIVEDLNPLMVENAFVRDGFVDKFEIGFTRYPVNTYRLEYRLDTEDEDSYKLITEIKATDVSESGSEGTSEEYVFSFTATDDGNYTVKSGDALRFKITPVDSKGKIGVPYSFDQVFYTLGTPGVTFDSVTVSQNSLSVSWPEIEKATSYVVSYKYPGVSENTKVMRDGEFITFAQAYEADTKIIPVAKEDGDPGVVNTLSCTFEKPIGYDYMEFSGRNVEVTVKALNENLENVYTEGKTVVYTLGPAAAGTTATIAANENSIDVSWKEVPGATGYLIARTRYGASNSDDSRSSDGEFVYFYDVDTQNLTVVGQDVTPVSSVAAGEGVFTLSDTYTDSTDVDLDDPTRKFRIEQDKLGWGYPYRYQVIPVKTSVPVFSRDGENISLCTVDDVVFLDADKNYVVGSAIGYGLDVKATKAESADTVTVTWTKPYMGGTGTLKPVLLRVESGMSETSWTTYSQADFETEGSKATVHLSGDGANRNKAYDYVVKYVPDGSSGFTYSPLAAYTEAQKGDSSLDEPANKGYFFSVVGAEASKTDIKDGGASTFAEELSITPYNWTERKNGPEKYKVYVKNNNIDGNYNLVATIPVNKESYGTPAVNVSDINVTVSGSGLRFTPVFSGDVHGGLLKVLRDYKHYYKIEAVRTIKDSDGVETEITAVLGDDDSIWGARQITAKEFATASAISIADSTYDSRYCTVTKWNIGYNRTFEFNNGAKYFLKISGTLYGYATATWNKPRWYGAVCAGIGGEASGGKSSPTTLTLQCNDNEVTMYQGTVTIDSMRNGGGTYTVNYNNQTGDFRSDVSGYFVYN</sequence>
<dbReference type="InterPro" id="IPR003961">
    <property type="entry name" value="FN3_dom"/>
</dbReference>
<organism evidence="2 3">
    <name type="scientific">Candidatus Gallitreponema excrementavium</name>
    <dbReference type="NCBI Taxonomy" id="2840840"/>
    <lineage>
        <taxon>Bacteria</taxon>
        <taxon>Pseudomonadati</taxon>
        <taxon>Spirochaetota</taxon>
        <taxon>Spirochaetia</taxon>
        <taxon>Spirochaetales</taxon>
        <taxon>Candidatus Gallitreponema</taxon>
    </lineage>
</organism>
<reference evidence="2" key="2">
    <citation type="journal article" date="2021" name="PeerJ">
        <title>Extensive microbial diversity within the chicken gut microbiome revealed by metagenomics and culture.</title>
        <authorList>
            <person name="Gilroy R."/>
            <person name="Ravi A."/>
            <person name="Getino M."/>
            <person name="Pursley I."/>
            <person name="Horton D.L."/>
            <person name="Alikhan N.F."/>
            <person name="Baker D."/>
            <person name="Gharbi K."/>
            <person name="Hall N."/>
            <person name="Watson M."/>
            <person name="Adriaenssens E.M."/>
            <person name="Foster-Nyarko E."/>
            <person name="Jarju S."/>
            <person name="Secka A."/>
            <person name="Antonio M."/>
            <person name="Oren A."/>
            <person name="Chaudhuri R.R."/>
            <person name="La Ragione R."/>
            <person name="Hildebrand F."/>
            <person name="Pallen M.J."/>
        </authorList>
    </citation>
    <scope>NUCLEOTIDE SEQUENCE</scope>
    <source>
        <strain evidence="2">10532</strain>
    </source>
</reference>
<dbReference type="SUPFAM" id="SSF49265">
    <property type="entry name" value="Fibronectin type III"/>
    <property type="match status" value="1"/>
</dbReference>
<dbReference type="Proteomes" id="UP000823638">
    <property type="component" value="Unassembled WGS sequence"/>
</dbReference>
<name>A0A9D9HQ34_9SPIR</name>
<evidence type="ECO:0000313" key="3">
    <source>
        <dbReference type="Proteomes" id="UP000823638"/>
    </source>
</evidence>
<dbReference type="InterPro" id="IPR013783">
    <property type="entry name" value="Ig-like_fold"/>
</dbReference>
<dbReference type="EMBL" id="JADIMM010000080">
    <property type="protein sequence ID" value="MBO8457887.1"/>
    <property type="molecule type" value="Genomic_DNA"/>
</dbReference>
<reference evidence="2" key="1">
    <citation type="submission" date="2020-10" db="EMBL/GenBank/DDBJ databases">
        <authorList>
            <person name="Gilroy R."/>
        </authorList>
    </citation>
    <scope>NUCLEOTIDE SEQUENCE</scope>
    <source>
        <strain evidence="2">10532</strain>
    </source>
</reference>
<proteinExistence type="predicted"/>
<dbReference type="CDD" id="cd00063">
    <property type="entry name" value="FN3"/>
    <property type="match status" value="1"/>
</dbReference>
<dbReference type="InterPro" id="IPR036116">
    <property type="entry name" value="FN3_sf"/>
</dbReference>
<dbReference type="SMART" id="SM00060">
    <property type="entry name" value="FN3"/>
    <property type="match status" value="4"/>
</dbReference>
<dbReference type="PROSITE" id="PS50853">
    <property type="entry name" value="FN3"/>
    <property type="match status" value="1"/>
</dbReference>
<dbReference type="Gene3D" id="2.60.40.10">
    <property type="entry name" value="Immunoglobulins"/>
    <property type="match status" value="2"/>
</dbReference>
<protein>
    <submittedName>
        <fullName evidence="2">Fibronectin type III domain-containing protein</fullName>
    </submittedName>
</protein>
<evidence type="ECO:0000259" key="1">
    <source>
        <dbReference type="PROSITE" id="PS50853"/>
    </source>
</evidence>
<comment type="caution">
    <text evidence="2">The sequence shown here is derived from an EMBL/GenBank/DDBJ whole genome shotgun (WGS) entry which is preliminary data.</text>
</comment>
<evidence type="ECO:0000313" key="2">
    <source>
        <dbReference type="EMBL" id="MBO8457887.1"/>
    </source>
</evidence>